<dbReference type="SUPFAM" id="SSF47384">
    <property type="entry name" value="Homodimeric domain of signal transducing histidine kinase"/>
    <property type="match status" value="1"/>
</dbReference>
<dbReference type="EMBL" id="CP133592">
    <property type="protein sequence ID" value="WMW24947.1"/>
    <property type="molecule type" value="Genomic_DNA"/>
</dbReference>
<dbReference type="SMART" id="SM00086">
    <property type="entry name" value="PAC"/>
    <property type="match status" value="4"/>
</dbReference>
<feature type="domain" description="PAC" evidence="8">
    <location>
        <begin position="458"/>
        <end position="510"/>
    </location>
</feature>
<dbReference type="AlphaFoldDB" id="A0AA51UKH5"/>
<comment type="catalytic activity">
    <reaction evidence="1">
        <text>ATP + protein L-histidine = ADP + protein N-phospho-L-histidine.</text>
        <dbReference type="EC" id="2.7.13.3"/>
    </reaction>
</comment>
<feature type="domain" description="PAS" evidence="7">
    <location>
        <begin position="278"/>
        <end position="305"/>
    </location>
</feature>
<dbReference type="GeneID" id="84233616"/>
<dbReference type="Gene3D" id="3.30.565.10">
    <property type="entry name" value="Histidine kinase-like ATPase, C-terminal domain"/>
    <property type="match status" value="1"/>
</dbReference>
<evidence type="ECO:0000256" key="5">
    <source>
        <dbReference type="ARBA" id="ARBA00022777"/>
    </source>
</evidence>
<dbReference type="KEGG" id="mseb:RE474_12825"/>
<evidence type="ECO:0000313" key="9">
    <source>
        <dbReference type="EMBL" id="WMW24947.1"/>
    </source>
</evidence>
<sequence length="862" mass="98689">MNGYSKKNENVINNVTDVFGILLNESSIEKSLNLLADRAKHFFERSELASIRICLLGKESQYSDCTNYDMTLINEIVINGKKEGFIELNLKGLRPDVKENKSRIEEYEKQLDMFTRIVTLAFEKRNEITKLKTFEKKMRECYNKLDDYIFIIDSKTNIIDFNTNFQEFTGYPAEELRQMNMAGLMPQCTISKEVPLIIKKAIEYGRFTFECVHPCKNGEQIPMSITCKPMDNDKEDLFICVGKDISETKNAEQELHESEKKYSTIVEKGNDGILIIQNGIIKFANSRISELTGYEHDEIINENYMKFSPANDERGASEWLELCSSKVADREIFDINIATRNDSNIPVEINGSLIDYEGETAELLIIRDISERKRTEDLLKIERDKLYNYLDVAGSIIGIVNTDLNVIFVNNKGAEVLGYDKKDIIGKNWFDCFLPESVRELTRNNFIKVINHELDPPEYFENYIITKEGEERLIFWHDVPVEDENGRRIGVISSGEDITENRRMEAMLVESEKNLKTIFNHVDDLIYIYRPYGNFIDVNMAMISSTGYTREQMLGISPADIVKPEMKQLMNSYTERIIEEKSVIFEIAFVLKDGALLPVELNSRLIEYKGEQAILSVARNITERKKAEERLKRYAGELKKSNELKDLFTDIIRHDLLTPASVIKGYTEELLDTINDEQARILAQKVKNNNDRLIEMLETATTLAKLQKQDDIDFEVIDAVPVFKMVIESFMEQIETSQQIVNISGETCCPAIANPIIEDVFANLLSNAIKYSPENSSIDIDFSDEGNTWKVSVIDRGEGIPDSDKTLLFNRFQRADKRGIKGTGLGLAIVKRIIELHGGAYGVENNPQGKGSVFWITLKKAF</sequence>
<evidence type="ECO:0000259" key="6">
    <source>
        <dbReference type="PROSITE" id="PS50109"/>
    </source>
</evidence>
<dbReference type="Pfam" id="PF00512">
    <property type="entry name" value="HisKA"/>
    <property type="match status" value="1"/>
</dbReference>
<protein>
    <recommendedName>
        <fullName evidence="2">histidine kinase</fullName>
        <ecNumber evidence="2">2.7.13.3</ecNumber>
    </recommendedName>
</protein>
<dbReference type="Pfam" id="PF02518">
    <property type="entry name" value="HATPase_c"/>
    <property type="match status" value="1"/>
</dbReference>
<feature type="domain" description="PAC" evidence="8">
    <location>
        <begin position="205"/>
        <end position="257"/>
    </location>
</feature>
<dbReference type="GO" id="GO:0000155">
    <property type="term" value="F:phosphorelay sensor kinase activity"/>
    <property type="evidence" value="ECO:0007669"/>
    <property type="project" value="InterPro"/>
</dbReference>
<feature type="domain" description="PAC" evidence="8">
    <location>
        <begin position="583"/>
        <end position="633"/>
    </location>
</feature>
<organism evidence="9 10">
    <name type="scientific">Methanolobus sediminis</name>
    <dbReference type="NCBI Taxonomy" id="3072978"/>
    <lineage>
        <taxon>Archaea</taxon>
        <taxon>Methanobacteriati</taxon>
        <taxon>Methanobacteriota</taxon>
        <taxon>Stenosarchaea group</taxon>
        <taxon>Methanomicrobia</taxon>
        <taxon>Methanosarcinales</taxon>
        <taxon>Methanosarcinaceae</taxon>
        <taxon>Methanolobus</taxon>
    </lineage>
</organism>
<dbReference type="NCBIfam" id="TIGR00229">
    <property type="entry name" value="sensory_box"/>
    <property type="match status" value="4"/>
</dbReference>
<keyword evidence="4" id="KW-0808">Transferase</keyword>
<accession>A0AA51UKH5</accession>
<dbReference type="SMART" id="SM00388">
    <property type="entry name" value="HisKA"/>
    <property type="match status" value="1"/>
</dbReference>
<dbReference type="InterPro" id="IPR000700">
    <property type="entry name" value="PAS-assoc_C"/>
</dbReference>
<dbReference type="SMART" id="SM00091">
    <property type="entry name" value="PAS"/>
    <property type="match status" value="4"/>
</dbReference>
<dbReference type="SUPFAM" id="SSF55785">
    <property type="entry name" value="PYP-like sensor domain (PAS domain)"/>
    <property type="match status" value="4"/>
</dbReference>
<dbReference type="PROSITE" id="PS50113">
    <property type="entry name" value="PAC"/>
    <property type="match status" value="3"/>
</dbReference>
<gene>
    <name evidence="9" type="ORF">RE474_12825</name>
</gene>
<keyword evidence="5" id="KW-0418">Kinase</keyword>
<dbReference type="InterPro" id="IPR000014">
    <property type="entry name" value="PAS"/>
</dbReference>
<evidence type="ECO:0000259" key="7">
    <source>
        <dbReference type="PROSITE" id="PS50112"/>
    </source>
</evidence>
<dbReference type="Gene3D" id="3.30.450.20">
    <property type="entry name" value="PAS domain"/>
    <property type="match status" value="4"/>
</dbReference>
<dbReference type="PROSITE" id="PS50112">
    <property type="entry name" value="PAS"/>
    <property type="match status" value="4"/>
</dbReference>
<dbReference type="PROSITE" id="PS50109">
    <property type="entry name" value="HIS_KIN"/>
    <property type="match status" value="1"/>
</dbReference>
<feature type="domain" description="Histidine kinase" evidence="6">
    <location>
        <begin position="651"/>
        <end position="862"/>
    </location>
</feature>
<evidence type="ECO:0000256" key="2">
    <source>
        <dbReference type="ARBA" id="ARBA00012438"/>
    </source>
</evidence>
<dbReference type="PANTHER" id="PTHR43304">
    <property type="entry name" value="PHYTOCHROME-LIKE PROTEIN CPH1"/>
    <property type="match status" value="1"/>
</dbReference>
<dbReference type="Proteomes" id="UP001182908">
    <property type="component" value="Chromosome"/>
</dbReference>
<dbReference type="InterPro" id="IPR004358">
    <property type="entry name" value="Sig_transdc_His_kin-like_C"/>
</dbReference>
<feature type="domain" description="PAS" evidence="7">
    <location>
        <begin position="134"/>
        <end position="176"/>
    </location>
</feature>
<dbReference type="CDD" id="cd00130">
    <property type="entry name" value="PAS"/>
    <property type="match status" value="4"/>
</dbReference>
<keyword evidence="10" id="KW-1185">Reference proteome</keyword>
<dbReference type="InterPro" id="IPR001610">
    <property type="entry name" value="PAC"/>
</dbReference>
<dbReference type="PANTHER" id="PTHR43304:SF1">
    <property type="entry name" value="PAC DOMAIN-CONTAINING PROTEIN"/>
    <property type="match status" value="1"/>
</dbReference>
<dbReference type="InterPro" id="IPR036890">
    <property type="entry name" value="HATPase_C_sf"/>
</dbReference>
<evidence type="ECO:0000256" key="3">
    <source>
        <dbReference type="ARBA" id="ARBA00022553"/>
    </source>
</evidence>
<dbReference type="Gene3D" id="1.10.287.130">
    <property type="match status" value="1"/>
</dbReference>
<dbReference type="Pfam" id="PF13426">
    <property type="entry name" value="PAS_9"/>
    <property type="match status" value="4"/>
</dbReference>
<proteinExistence type="predicted"/>
<evidence type="ECO:0000259" key="8">
    <source>
        <dbReference type="PROSITE" id="PS50113"/>
    </source>
</evidence>
<dbReference type="CDD" id="cd00075">
    <property type="entry name" value="HATPase"/>
    <property type="match status" value="1"/>
</dbReference>
<dbReference type="CDD" id="cd00082">
    <property type="entry name" value="HisKA"/>
    <property type="match status" value="1"/>
</dbReference>
<feature type="domain" description="PAS" evidence="7">
    <location>
        <begin position="511"/>
        <end position="581"/>
    </location>
</feature>
<dbReference type="RefSeq" id="WP_309310755.1">
    <property type="nucleotide sequence ID" value="NZ_CP133592.1"/>
</dbReference>
<dbReference type="SMART" id="SM00387">
    <property type="entry name" value="HATPase_c"/>
    <property type="match status" value="1"/>
</dbReference>
<dbReference type="SUPFAM" id="SSF55874">
    <property type="entry name" value="ATPase domain of HSP90 chaperone/DNA topoisomerase II/histidine kinase"/>
    <property type="match status" value="1"/>
</dbReference>
<evidence type="ECO:0000256" key="4">
    <source>
        <dbReference type="ARBA" id="ARBA00022679"/>
    </source>
</evidence>
<reference evidence="9 10" key="1">
    <citation type="submission" date="2023-08" db="EMBL/GenBank/DDBJ databases">
        <title>Methanolobus mangrovi sp. nov. and Methanolobus sediminis sp. nov, two novel methylotrophic methanogens isolated from mangrove sediments in China.</title>
        <authorList>
            <person name="Zhou J."/>
        </authorList>
    </citation>
    <scope>NUCLEOTIDE SEQUENCE [LARGE SCALE GENOMIC DNA]</scope>
    <source>
        <strain evidence="9 10">FTZ6</strain>
    </source>
</reference>
<evidence type="ECO:0000256" key="1">
    <source>
        <dbReference type="ARBA" id="ARBA00000085"/>
    </source>
</evidence>
<dbReference type="PRINTS" id="PR00344">
    <property type="entry name" value="BCTRLSENSOR"/>
</dbReference>
<evidence type="ECO:0000313" key="10">
    <source>
        <dbReference type="Proteomes" id="UP001182908"/>
    </source>
</evidence>
<name>A0AA51UKH5_9EURY</name>
<feature type="domain" description="PAS" evidence="7">
    <location>
        <begin position="382"/>
        <end position="453"/>
    </location>
</feature>
<dbReference type="InterPro" id="IPR035965">
    <property type="entry name" value="PAS-like_dom_sf"/>
</dbReference>
<dbReference type="EC" id="2.7.13.3" evidence="2"/>
<dbReference type="InterPro" id="IPR052162">
    <property type="entry name" value="Sensor_kinase/Photoreceptor"/>
</dbReference>
<dbReference type="InterPro" id="IPR036097">
    <property type="entry name" value="HisK_dim/P_sf"/>
</dbReference>
<dbReference type="InterPro" id="IPR005467">
    <property type="entry name" value="His_kinase_dom"/>
</dbReference>
<dbReference type="InterPro" id="IPR003594">
    <property type="entry name" value="HATPase_dom"/>
</dbReference>
<dbReference type="InterPro" id="IPR003661">
    <property type="entry name" value="HisK_dim/P_dom"/>
</dbReference>
<keyword evidence="3" id="KW-0597">Phosphoprotein</keyword>